<protein>
    <recommendedName>
        <fullName evidence="5">CARDB domain-containing protein</fullName>
    </recommendedName>
</protein>
<evidence type="ECO:0000313" key="4">
    <source>
        <dbReference type="Proteomes" id="UP000509346"/>
    </source>
</evidence>
<evidence type="ECO:0000256" key="1">
    <source>
        <dbReference type="SAM" id="MobiDB-lite"/>
    </source>
</evidence>
<name>A0A7D5T400_9EURY</name>
<keyword evidence="2" id="KW-0472">Membrane</keyword>
<dbReference type="InterPro" id="IPR013783">
    <property type="entry name" value="Ig-like_fold"/>
</dbReference>
<keyword evidence="2" id="KW-0812">Transmembrane</keyword>
<dbReference type="OrthoDB" id="205559at2157"/>
<keyword evidence="2" id="KW-1133">Transmembrane helix</keyword>
<organism evidence="3 4">
    <name type="scientific">Halosimplex pelagicum</name>
    <dbReference type="NCBI Taxonomy" id="869886"/>
    <lineage>
        <taxon>Archaea</taxon>
        <taxon>Methanobacteriati</taxon>
        <taxon>Methanobacteriota</taxon>
        <taxon>Stenosarchaea group</taxon>
        <taxon>Halobacteria</taxon>
        <taxon>Halobacteriales</taxon>
        <taxon>Haloarculaceae</taxon>
        <taxon>Halosimplex</taxon>
    </lineage>
</organism>
<sequence length="654" mass="69206">MPFDQLFATGQSREQVISTTLLTLLVSSLLLAGAVGTATATTYSSSDSPTPEYGDDTPLVDESEAVDNSSVVVNGDGNVVSGKQVGYGEPVGKLIRVYWLNGLEKTESVIVRDDNVVTRTGQNVIVEGGGSVGVFDETPDIRARYDNGTVEKVVVNGSNIETESGRNVKTEEGENVEINRNTFNDHEFVIDILNTSNVGEGEVMEVTVKVGNIGHESGEEIIDIEVDGRGQSPRIVELDPGETQKLDLQYFTRSKDAPGVELTAKTPDDSDTVTAPIDKPDFRIDIQSADRAVSFGEEISVSAVLNRIGGSHEKTYAIDFLADGSVTDTELVSLERGGKTEVNFTYKTNGGDVPSVLATVSGPGEAEDAQKIAVRLPILAVDKVYPPKNVSEYEKVDVTAKVENYGTDTKNQTVQLAVSKNGTNETTIVDKKRVKLGNRSEKNVTFAYHTKPEYHPQHKLTVSTPDHNRSVTVKTNATAVHKFETVPKETIIAPSDEKRTLKPTIKNIGHANGTAKATFKLNGSVEKTINLSVEAGKTASTKLDVEVPQNASVKYKIAVQHDETNGTIAPQPSATATPSDTATATAESGTDTDTNATATPGGETDTDTNASTTAPTGNSGSGGGGLLGFLPSVPVLLGTGFTVVLVGLIAHAAS</sequence>
<dbReference type="RefSeq" id="WP_179922739.1">
    <property type="nucleotide sequence ID" value="NZ_CP058909.1"/>
</dbReference>
<dbReference type="Gene3D" id="2.60.40.10">
    <property type="entry name" value="Immunoglobulins"/>
    <property type="match status" value="2"/>
</dbReference>
<accession>A0A7D5T400</accession>
<feature type="compositionally biased region" description="Polar residues" evidence="1">
    <location>
        <begin position="589"/>
        <end position="598"/>
    </location>
</feature>
<dbReference type="GeneID" id="56083303"/>
<evidence type="ECO:0008006" key="5">
    <source>
        <dbReference type="Google" id="ProtNLM"/>
    </source>
</evidence>
<dbReference type="KEGG" id="hpel:HZS54_11900"/>
<dbReference type="AlphaFoldDB" id="A0A7D5T400"/>
<evidence type="ECO:0000313" key="3">
    <source>
        <dbReference type="EMBL" id="QLH82271.1"/>
    </source>
</evidence>
<feature type="transmembrane region" description="Helical" evidence="2">
    <location>
        <begin position="626"/>
        <end position="650"/>
    </location>
</feature>
<dbReference type="Proteomes" id="UP000509346">
    <property type="component" value="Chromosome"/>
</dbReference>
<feature type="compositionally biased region" description="Low complexity" evidence="1">
    <location>
        <begin position="567"/>
        <end position="588"/>
    </location>
</feature>
<evidence type="ECO:0000256" key="2">
    <source>
        <dbReference type="SAM" id="Phobius"/>
    </source>
</evidence>
<feature type="compositionally biased region" description="Polar residues" evidence="1">
    <location>
        <begin position="607"/>
        <end position="618"/>
    </location>
</feature>
<reference evidence="3 4" key="1">
    <citation type="submission" date="2020-07" db="EMBL/GenBank/DDBJ databases">
        <title>Halosimplex litoreum sp. nov. and Halosimplex rubrum sp. nov., isolated from different salt environments.</title>
        <authorList>
            <person name="Cui H."/>
        </authorList>
    </citation>
    <scope>NUCLEOTIDE SEQUENCE [LARGE SCALE GENOMIC DNA]</scope>
    <source>
        <strain evidence="3 4">R2</strain>
    </source>
</reference>
<proteinExistence type="predicted"/>
<keyword evidence="4" id="KW-1185">Reference proteome</keyword>
<dbReference type="EMBL" id="CP058909">
    <property type="protein sequence ID" value="QLH82271.1"/>
    <property type="molecule type" value="Genomic_DNA"/>
</dbReference>
<feature type="region of interest" description="Disordered" evidence="1">
    <location>
        <begin position="563"/>
        <end position="620"/>
    </location>
</feature>
<gene>
    <name evidence="3" type="ORF">HZS54_11900</name>
</gene>